<gene>
    <name evidence="1" type="ORF">HTY61_00720</name>
</gene>
<organism evidence="1 2">
    <name type="scientific">Oricola thermophila</name>
    <dbReference type="NCBI Taxonomy" id="2742145"/>
    <lineage>
        <taxon>Bacteria</taxon>
        <taxon>Pseudomonadati</taxon>
        <taxon>Pseudomonadota</taxon>
        <taxon>Alphaproteobacteria</taxon>
        <taxon>Hyphomicrobiales</taxon>
        <taxon>Ahrensiaceae</taxon>
        <taxon>Oricola</taxon>
    </lineage>
</organism>
<dbReference type="Pfam" id="PF06348">
    <property type="entry name" value="DUF1059"/>
    <property type="match status" value="1"/>
</dbReference>
<protein>
    <submittedName>
        <fullName evidence="1">DUF1059 domain-containing protein</fullName>
    </submittedName>
</protein>
<keyword evidence="2" id="KW-1185">Reference proteome</keyword>
<evidence type="ECO:0000313" key="1">
    <source>
        <dbReference type="EMBL" id="QKV17088.1"/>
    </source>
</evidence>
<proteinExistence type="predicted"/>
<sequence>MKQYECFVPGCSWKTHADDEAEIVRRASEHMRVAHQETTIRPSMVEQIKARICEADKASS</sequence>
<dbReference type="Proteomes" id="UP000509367">
    <property type="component" value="Chromosome"/>
</dbReference>
<dbReference type="EMBL" id="CP054836">
    <property type="protein sequence ID" value="QKV17088.1"/>
    <property type="molecule type" value="Genomic_DNA"/>
</dbReference>
<reference evidence="1 2" key="1">
    <citation type="submission" date="2020-06" db="EMBL/GenBank/DDBJ databases">
        <title>Oricola thermophila sp. nov. isolated from a tidal sediments.</title>
        <authorList>
            <person name="Kwon K.K."/>
            <person name="Yang S.-H."/>
            <person name="Park M.-J."/>
        </authorList>
    </citation>
    <scope>NUCLEOTIDE SEQUENCE [LARGE SCALE GENOMIC DNA]</scope>
    <source>
        <strain evidence="1 2">MEBiC13590</strain>
    </source>
</reference>
<evidence type="ECO:0000313" key="2">
    <source>
        <dbReference type="Proteomes" id="UP000509367"/>
    </source>
</evidence>
<dbReference type="RefSeq" id="WP_175274984.1">
    <property type="nucleotide sequence ID" value="NZ_CP054836.1"/>
</dbReference>
<dbReference type="KEGG" id="orm:HTY61_00720"/>
<dbReference type="AlphaFoldDB" id="A0A6N1V8R1"/>
<name>A0A6N1V8R1_9HYPH</name>
<accession>A0A6N1V8R1</accession>
<dbReference type="InterPro" id="IPR009409">
    <property type="entry name" value="DUF1059"/>
</dbReference>